<organism evidence="2 3">
    <name type="scientific">Carya illinoinensis</name>
    <name type="common">Pecan</name>
    <dbReference type="NCBI Taxonomy" id="32201"/>
    <lineage>
        <taxon>Eukaryota</taxon>
        <taxon>Viridiplantae</taxon>
        <taxon>Streptophyta</taxon>
        <taxon>Embryophyta</taxon>
        <taxon>Tracheophyta</taxon>
        <taxon>Spermatophyta</taxon>
        <taxon>Magnoliopsida</taxon>
        <taxon>eudicotyledons</taxon>
        <taxon>Gunneridae</taxon>
        <taxon>Pentapetalae</taxon>
        <taxon>rosids</taxon>
        <taxon>fabids</taxon>
        <taxon>Fagales</taxon>
        <taxon>Juglandaceae</taxon>
        <taxon>Carya</taxon>
    </lineage>
</organism>
<reference evidence="2" key="1">
    <citation type="submission" date="2021-01" db="EMBL/GenBank/DDBJ databases">
        <authorList>
            <person name="Lovell J.T."/>
            <person name="Bentley N."/>
            <person name="Bhattarai G."/>
            <person name="Jenkins J.W."/>
            <person name="Sreedasyam A."/>
            <person name="Alarcon Y."/>
            <person name="Bock C."/>
            <person name="Boston L."/>
            <person name="Carlson J."/>
            <person name="Cervantes K."/>
            <person name="Clermont K."/>
            <person name="Krom N."/>
            <person name="Kubenka K."/>
            <person name="Mamidi S."/>
            <person name="Mattison C."/>
            <person name="Monteros M."/>
            <person name="Pisani C."/>
            <person name="Plott C."/>
            <person name="Rajasekar S."/>
            <person name="Rhein H.S."/>
            <person name="Rohla C."/>
            <person name="Song M."/>
            <person name="Hilaire R.S."/>
            <person name="Shu S."/>
            <person name="Wells L."/>
            <person name="Wang X."/>
            <person name="Webber J."/>
            <person name="Heerema R.J."/>
            <person name="Klein P."/>
            <person name="Conner P."/>
            <person name="Grauke L."/>
            <person name="Grimwood J."/>
            <person name="Schmutz J."/>
            <person name="Randall J.J."/>
        </authorList>
    </citation>
    <scope>NUCLEOTIDE SEQUENCE</scope>
    <source>
        <tissue evidence="2">Leaf</tissue>
    </source>
</reference>
<sequence>MNKKENGTIGFCDSPPATCPLDPSPARHQWKQASPLCCWVGRRGHFHREGFNPATGSPTATLLRLHPSRRPHRGMRQ</sequence>
<dbReference type="AlphaFoldDB" id="A0A922A502"/>
<protein>
    <submittedName>
        <fullName evidence="2">Uncharacterized protein</fullName>
    </submittedName>
</protein>
<feature type="compositionally biased region" description="Basic residues" evidence="1">
    <location>
        <begin position="66"/>
        <end position="77"/>
    </location>
</feature>
<feature type="region of interest" description="Disordered" evidence="1">
    <location>
        <begin position="50"/>
        <end position="77"/>
    </location>
</feature>
<evidence type="ECO:0000256" key="1">
    <source>
        <dbReference type="SAM" id="MobiDB-lite"/>
    </source>
</evidence>
<comment type="caution">
    <text evidence="2">The sequence shown here is derived from an EMBL/GenBank/DDBJ whole genome shotgun (WGS) entry which is preliminary data.</text>
</comment>
<dbReference type="EMBL" id="MU228851">
    <property type="protein sequence ID" value="KAG6621652.1"/>
    <property type="molecule type" value="Genomic_DNA"/>
</dbReference>
<proteinExistence type="predicted"/>
<accession>A0A922A502</accession>
<gene>
    <name evidence="2" type="ORF">I3842_Q006900</name>
</gene>
<evidence type="ECO:0000313" key="2">
    <source>
        <dbReference type="EMBL" id="KAG6621652.1"/>
    </source>
</evidence>
<name>A0A922A502_CARIL</name>
<evidence type="ECO:0000313" key="3">
    <source>
        <dbReference type="Proteomes" id="UP000811246"/>
    </source>
</evidence>
<dbReference type="Proteomes" id="UP000811246">
    <property type="component" value="Unassembled WGS sequence"/>
</dbReference>